<dbReference type="InterPro" id="IPR014721">
    <property type="entry name" value="Ribsml_uS5_D2-typ_fold_subgr"/>
</dbReference>
<reference evidence="5 6" key="1">
    <citation type="submission" date="2017-09" db="EMBL/GenBank/DDBJ databases">
        <title>Depth-based differentiation of microbial function through sediment-hosted aquifers and enrichment of novel symbionts in the deep terrestrial subsurface.</title>
        <authorList>
            <person name="Probst A.J."/>
            <person name="Ladd B."/>
            <person name="Jarett J.K."/>
            <person name="Geller-Mcgrath D.E."/>
            <person name="Sieber C.M."/>
            <person name="Emerson J.B."/>
            <person name="Anantharaman K."/>
            <person name="Thomas B.C."/>
            <person name="Malmstrom R."/>
            <person name="Stieglmeier M."/>
            <person name="Klingl A."/>
            <person name="Woyke T."/>
            <person name="Ryan C.M."/>
            <person name="Banfield J.F."/>
        </authorList>
    </citation>
    <scope>NUCLEOTIDE SEQUENCE [LARGE SCALE GENOMIC DNA]</scope>
    <source>
        <strain evidence="5">CG23_combo_of_CG06-09_8_20_14_all_40_13</strain>
    </source>
</reference>
<protein>
    <submittedName>
        <fullName evidence="5">Magnesium chelatase</fullName>
    </submittedName>
</protein>
<dbReference type="AlphaFoldDB" id="A0A2G9YQM9"/>
<dbReference type="Gene3D" id="3.30.230.10">
    <property type="match status" value="1"/>
</dbReference>
<dbReference type="EMBL" id="PCRM01000034">
    <property type="protein sequence ID" value="PIP21560.1"/>
    <property type="molecule type" value="Genomic_DNA"/>
</dbReference>
<dbReference type="Proteomes" id="UP000231567">
    <property type="component" value="Unassembled WGS sequence"/>
</dbReference>
<dbReference type="NCBIfam" id="TIGR00368">
    <property type="entry name" value="YifB family Mg chelatase-like AAA ATPase"/>
    <property type="match status" value="1"/>
</dbReference>
<dbReference type="InterPro" id="IPR025158">
    <property type="entry name" value="Mg_chelat-rel_C"/>
</dbReference>
<gene>
    <name evidence="5" type="ORF">COX39_02480</name>
</gene>
<dbReference type="PANTHER" id="PTHR32039">
    <property type="entry name" value="MAGNESIUM-CHELATASE SUBUNIT CHLI"/>
    <property type="match status" value="1"/>
</dbReference>
<dbReference type="InterPro" id="IPR045006">
    <property type="entry name" value="CHLI-like"/>
</dbReference>
<comment type="caution">
    <text evidence="5">The sequence shown here is derived from an EMBL/GenBank/DDBJ whole genome shotgun (WGS) entry which is preliminary data.</text>
</comment>
<keyword evidence="2" id="KW-0547">Nucleotide-binding</keyword>
<accession>A0A2G9YQM9</accession>
<sequence length="509" mass="56037">MLAKVKSGATLGLECYPIDVEVDISNGLPSFLIVGLPDKAVEESRERVRAAIKNSGAIFPNKRLTVNLAPADLKKEGPGFDLAIALGILAAAGQINQESLDNSLFLGELSLNGNLRHINGVLPISLMAENLKFAKIFLPAADCGEAALAEQIDIFPVKNLKELIFSLKGEKKLPIFQRQKEQEVKQNELFDYDFAYIKGQENVKRALEIAAAGGHNVLMSGPPGTGKTLLARALPTILPKLTKEEMLEVTKIYSVAGLTTTKTSVIKVRPFRSPHHTASDVALVGGGQIPKPGEITLAHRGVLFLDEFAEFPRFVLESLRQPLEDGVIAVSRASGTFNFPAQFILVAAQNPCPCGYLNDPVKNCICTPSQIIRYQKKISGPILDRIDIHIDVPRIQYEKLASEKVAEESAKVQARVQGARDIQKHRFVQENEIRTNSEMGLRDIKQYCFLDEKSQNLLKSAVDKLALSARAYHRILKLGRTIADLQNQPNIQIAHIAEALQYRPKENAF</sequence>
<dbReference type="Pfam" id="PF13541">
    <property type="entry name" value="ChlI"/>
    <property type="match status" value="1"/>
</dbReference>
<dbReference type="InterPro" id="IPR001208">
    <property type="entry name" value="MCM_dom"/>
</dbReference>
<dbReference type="Pfam" id="PF13335">
    <property type="entry name" value="Mg_chelatase_C"/>
    <property type="match status" value="1"/>
</dbReference>
<dbReference type="PRINTS" id="PR01657">
    <property type="entry name" value="MCMFAMILY"/>
</dbReference>
<dbReference type="InterPro" id="IPR000523">
    <property type="entry name" value="Mg_chelatse_chII-like_cat_dom"/>
</dbReference>
<dbReference type="InterPro" id="IPR003593">
    <property type="entry name" value="AAA+_ATPase"/>
</dbReference>
<dbReference type="GO" id="GO:0005524">
    <property type="term" value="F:ATP binding"/>
    <property type="evidence" value="ECO:0007669"/>
    <property type="project" value="UniProtKB-KW"/>
</dbReference>
<name>A0A2G9YQM9_9BACT</name>
<dbReference type="InterPro" id="IPR020568">
    <property type="entry name" value="Ribosomal_Su5_D2-typ_SF"/>
</dbReference>
<evidence type="ECO:0000256" key="3">
    <source>
        <dbReference type="ARBA" id="ARBA00022840"/>
    </source>
</evidence>
<dbReference type="InterPro" id="IPR027417">
    <property type="entry name" value="P-loop_NTPase"/>
</dbReference>
<dbReference type="SUPFAM" id="SSF54211">
    <property type="entry name" value="Ribosomal protein S5 domain 2-like"/>
    <property type="match status" value="1"/>
</dbReference>
<dbReference type="SMART" id="SM00382">
    <property type="entry name" value="AAA"/>
    <property type="match status" value="1"/>
</dbReference>
<evidence type="ECO:0000313" key="6">
    <source>
        <dbReference type="Proteomes" id="UP000231567"/>
    </source>
</evidence>
<dbReference type="Gene3D" id="3.40.50.300">
    <property type="entry name" value="P-loop containing nucleotide triphosphate hydrolases"/>
    <property type="match status" value="1"/>
</dbReference>
<evidence type="ECO:0000256" key="2">
    <source>
        <dbReference type="ARBA" id="ARBA00022741"/>
    </source>
</evidence>
<evidence type="ECO:0000259" key="4">
    <source>
        <dbReference type="SMART" id="SM00382"/>
    </source>
</evidence>
<dbReference type="PANTHER" id="PTHR32039:SF7">
    <property type="entry name" value="COMPETENCE PROTEIN COMM"/>
    <property type="match status" value="1"/>
</dbReference>
<dbReference type="SUPFAM" id="SSF52540">
    <property type="entry name" value="P-loop containing nucleoside triphosphate hydrolases"/>
    <property type="match status" value="1"/>
</dbReference>
<evidence type="ECO:0000256" key="1">
    <source>
        <dbReference type="ARBA" id="ARBA00006354"/>
    </source>
</evidence>
<dbReference type="GO" id="GO:0003677">
    <property type="term" value="F:DNA binding"/>
    <property type="evidence" value="ECO:0007669"/>
    <property type="project" value="InterPro"/>
</dbReference>
<dbReference type="Pfam" id="PF01078">
    <property type="entry name" value="Mg_chelatase"/>
    <property type="match status" value="1"/>
</dbReference>
<organism evidence="5 6">
    <name type="scientific">Candidatus Nealsonbacteria bacterium CG23_combo_of_CG06-09_8_20_14_all_40_13</name>
    <dbReference type="NCBI Taxonomy" id="1974724"/>
    <lineage>
        <taxon>Bacteria</taxon>
        <taxon>Candidatus Nealsoniibacteriota</taxon>
    </lineage>
</organism>
<dbReference type="InterPro" id="IPR004482">
    <property type="entry name" value="Mg_chelat-rel"/>
</dbReference>
<feature type="domain" description="AAA+ ATPase" evidence="4">
    <location>
        <begin position="213"/>
        <end position="396"/>
    </location>
</feature>
<proteinExistence type="inferred from homology"/>
<evidence type="ECO:0000313" key="5">
    <source>
        <dbReference type="EMBL" id="PIP21560.1"/>
    </source>
</evidence>
<comment type="similarity">
    <text evidence="1">Belongs to the Mg-chelatase subunits D/I family. ComM subfamily.</text>
</comment>
<keyword evidence="3" id="KW-0067">ATP-binding</keyword>